<dbReference type="Proteomes" id="UP000260828">
    <property type="component" value="Unassembled WGS sequence"/>
</dbReference>
<evidence type="ECO:0000313" key="2">
    <source>
        <dbReference type="EMBL" id="CUP67961.1"/>
    </source>
</evidence>
<evidence type="ECO:0000313" key="4">
    <source>
        <dbReference type="EMBL" id="RGE67210.1"/>
    </source>
</evidence>
<proteinExistence type="predicted"/>
<dbReference type="InterPro" id="IPR029002">
    <property type="entry name" value="PLPC/GPLD1"/>
</dbReference>
<evidence type="ECO:0000313" key="7">
    <source>
        <dbReference type="Proteomes" id="UP000260828"/>
    </source>
</evidence>
<evidence type="ECO:0000259" key="1">
    <source>
        <dbReference type="Pfam" id="PF00882"/>
    </source>
</evidence>
<dbReference type="EMBL" id="NFKP01000009">
    <property type="protein sequence ID" value="OUP69434.1"/>
    <property type="molecule type" value="Genomic_DNA"/>
</dbReference>
<organism evidence="2 5">
    <name type="scientific">Anaerotruncus colihominis</name>
    <dbReference type="NCBI Taxonomy" id="169435"/>
    <lineage>
        <taxon>Bacteria</taxon>
        <taxon>Bacillati</taxon>
        <taxon>Bacillota</taxon>
        <taxon>Clostridia</taxon>
        <taxon>Eubacteriales</taxon>
        <taxon>Oscillospiraceae</taxon>
        <taxon>Anaerotruncus</taxon>
    </lineage>
</organism>
<dbReference type="EMBL" id="CZBE01000009">
    <property type="protein sequence ID" value="CUP67961.1"/>
    <property type="molecule type" value="Genomic_DNA"/>
</dbReference>
<reference evidence="2 5" key="1">
    <citation type="submission" date="2015-09" db="EMBL/GenBank/DDBJ databases">
        <authorList>
            <consortium name="Pathogen Informatics"/>
        </authorList>
    </citation>
    <scope>NUCLEOTIDE SEQUENCE [LARGE SCALE GENOMIC DNA]</scope>
    <source>
        <strain evidence="2 5">2789STDY5834939</strain>
    </source>
</reference>
<dbReference type="AlphaFoldDB" id="A0A174Q7Q2"/>
<accession>A0A174Q7Q2</accession>
<reference evidence="4 7" key="4">
    <citation type="submission" date="2018-08" db="EMBL/GenBank/DDBJ databases">
        <title>A genome reference for cultivated species of the human gut microbiota.</title>
        <authorList>
            <person name="Zou Y."/>
            <person name="Xue W."/>
            <person name="Luo G."/>
        </authorList>
    </citation>
    <scope>NUCLEOTIDE SEQUENCE [LARGE SCALE GENOMIC DNA]</scope>
    <source>
        <strain evidence="4 7">TF05-12AC</strain>
    </source>
</reference>
<name>A0A174Q7Q2_9FIRM</name>
<evidence type="ECO:0000313" key="5">
    <source>
        <dbReference type="Proteomes" id="UP000095765"/>
    </source>
</evidence>
<dbReference type="Pfam" id="PF00882">
    <property type="entry name" value="Zn_dep_PLPC"/>
    <property type="match status" value="1"/>
</dbReference>
<dbReference type="Proteomes" id="UP000196386">
    <property type="component" value="Unassembled WGS sequence"/>
</dbReference>
<sequence length="199" mass="22753">MALNIMKAVFPMNLFSHITMGRYLYTYFTEQLGVELDKASFVSWNVLPDVAPSLLKLSHFKKDIYDLVMERAERLAREGDAMTLAEYSKQLGILCHFMSDFFCYAHSESFDGSKIGHLKYEICMQFYGYRRRSMLHAVDLISNAAEVDRSAALYEQINELHDRYMEMTPSYGVDFVFSLTACVDLLMGVTRRQAAAAAA</sequence>
<reference evidence="3" key="3">
    <citation type="journal article" date="2018" name="BMC Genomics">
        <title>Whole genome sequencing and function prediction of 133 gut anaerobes isolated from chicken caecum in pure cultures.</title>
        <authorList>
            <person name="Medvecky M."/>
            <person name="Cejkova D."/>
            <person name="Polansky O."/>
            <person name="Karasova D."/>
            <person name="Kubasova T."/>
            <person name="Cizek A."/>
            <person name="Rychlik I."/>
        </authorList>
    </citation>
    <scope>NUCLEOTIDE SEQUENCE</scope>
    <source>
        <strain evidence="3">An175</strain>
    </source>
</reference>
<reference evidence="6" key="2">
    <citation type="submission" date="2017-04" db="EMBL/GenBank/DDBJ databases">
        <title>Function of individual gut microbiota members based on whole genome sequencing of pure cultures obtained from chicken caecum.</title>
        <authorList>
            <person name="Medvecky M."/>
            <person name="Cejkova D."/>
            <person name="Polansky O."/>
            <person name="Karasova D."/>
            <person name="Kubasova T."/>
            <person name="Cizek A."/>
            <person name="Rychlik I."/>
        </authorList>
    </citation>
    <scope>NUCLEOTIDE SEQUENCE [LARGE SCALE GENOMIC DNA]</scope>
    <source>
        <strain evidence="6">An175</strain>
    </source>
</reference>
<evidence type="ECO:0000313" key="6">
    <source>
        <dbReference type="Proteomes" id="UP000196386"/>
    </source>
</evidence>
<dbReference type="EMBL" id="QVME01000005">
    <property type="protein sequence ID" value="RGE67210.1"/>
    <property type="molecule type" value="Genomic_DNA"/>
</dbReference>
<gene>
    <name evidence="3" type="ORF">B5F11_08765</name>
    <name evidence="4" type="ORF">DXC40_10350</name>
    <name evidence="2" type="ORF">ERS852551_01575</name>
</gene>
<evidence type="ECO:0000313" key="3">
    <source>
        <dbReference type="EMBL" id="OUP69434.1"/>
    </source>
</evidence>
<protein>
    <recommendedName>
        <fullName evidence="1">Phospholipase C/D domain-containing protein</fullName>
    </recommendedName>
</protein>
<dbReference type="Proteomes" id="UP000095765">
    <property type="component" value="Unassembled WGS sequence"/>
</dbReference>
<feature type="domain" description="Phospholipase C/D" evidence="1">
    <location>
        <begin position="16"/>
        <end position="168"/>
    </location>
</feature>